<dbReference type="GO" id="GO:0016616">
    <property type="term" value="F:oxidoreductase activity, acting on the CH-OH group of donors, NAD or NADP as acceptor"/>
    <property type="evidence" value="ECO:0007669"/>
    <property type="project" value="TreeGrafter"/>
</dbReference>
<comment type="similarity">
    <text evidence="1">Belongs to the short-chain dehydrogenases/reductases (SDR) family.</text>
</comment>
<evidence type="ECO:0000313" key="3">
    <source>
        <dbReference type="Proteomes" id="UP000287447"/>
    </source>
</evidence>
<name>A0A3S2VQ98_9PROT</name>
<dbReference type="GO" id="GO:0030497">
    <property type="term" value="P:fatty acid elongation"/>
    <property type="evidence" value="ECO:0007669"/>
    <property type="project" value="TreeGrafter"/>
</dbReference>
<dbReference type="InterPro" id="IPR036291">
    <property type="entry name" value="NAD(P)-bd_dom_sf"/>
</dbReference>
<dbReference type="CDD" id="cd05233">
    <property type="entry name" value="SDR_c"/>
    <property type="match status" value="1"/>
</dbReference>
<dbReference type="PANTHER" id="PTHR42760">
    <property type="entry name" value="SHORT-CHAIN DEHYDROGENASES/REDUCTASES FAMILY MEMBER"/>
    <property type="match status" value="1"/>
</dbReference>
<dbReference type="InterPro" id="IPR002347">
    <property type="entry name" value="SDR_fam"/>
</dbReference>
<accession>A0A3S2VQ98</accession>
<keyword evidence="3" id="KW-1185">Reference proteome</keyword>
<dbReference type="Proteomes" id="UP000287447">
    <property type="component" value="Unassembled WGS sequence"/>
</dbReference>
<evidence type="ECO:0000256" key="1">
    <source>
        <dbReference type="ARBA" id="ARBA00006484"/>
    </source>
</evidence>
<dbReference type="FunFam" id="3.40.50.720:FF:000084">
    <property type="entry name" value="Short-chain dehydrogenase reductase"/>
    <property type="match status" value="1"/>
</dbReference>
<dbReference type="PRINTS" id="PR00081">
    <property type="entry name" value="GDHRDH"/>
</dbReference>
<dbReference type="OrthoDB" id="9779623at2"/>
<dbReference type="AlphaFoldDB" id="A0A3S2VQ98"/>
<sequence length="239" mass="24251">MQQVTLITGANRGIGLATATLLADQGHHVIGTGRTAPTGFPGDFHVVDFTDSTALARAGAEIADAHAVTGLVNNAGISRAQDIASTTLADMDAHYTVNVRATVQITQAMLPRLQAAPDGGRIVNLASRVVLGRGVRTAYAASKAALVGLTRSWALDLAKDGITVNCVAPGPVATELFKGNHPDGSPELDAAKAQIPLGRIGTPAEIAGPIAFFLSPAAGFVTGQILYVCGGGSVGRAPV</sequence>
<dbReference type="Gene3D" id="3.40.50.720">
    <property type="entry name" value="NAD(P)-binding Rossmann-like Domain"/>
    <property type="match status" value="1"/>
</dbReference>
<dbReference type="Pfam" id="PF13561">
    <property type="entry name" value="adh_short_C2"/>
    <property type="match status" value="1"/>
</dbReference>
<dbReference type="SUPFAM" id="SSF51735">
    <property type="entry name" value="NAD(P)-binding Rossmann-fold domains"/>
    <property type="match status" value="1"/>
</dbReference>
<dbReference type="PANTHER" id="PTHR42760:SF40">
    <property type="entry name" value="3-OXOACYL-[ACYL-CARRIER-PROTEIN] REDUCTASE, CHLOROPLASTIC"/>
    <property type="match status" value="1"/>
</dbReference>
<reference evidence="3" key="1">
    <citation type="submission" date="2019-01" db="EMBL/GenBank/DDBJ databases">
        <title>Gri0909 isolated from a small marine red alga.</title>
        <authorList>
            <person name="Kim J."/>
            <person name="Jeong S.E."/>
            <person name="Jeon C.O."/>
        </authorList>
    </citation>
    <scope>NUCLEOTIDE SEQUENCE [LARGE SCALE GENOMIC DNA]</scope>
    <source>
        <strain evidence="3">Gri0909</strain>
    </source>
</reference>
<evidence type="ECO:0000313" key="2">
    <source>
        <dbReference type="EMBL" id="RVU36474.1"/>
    </source>
</evidence>
<comment type="caution">
    <text evidence="2">The sequence shown here is derived from an EMBL/GenBank/DDBJ whole genome shotgun (WGS) entry which is preliminary data.</text>
</comment>
<gene>
    <name evidence="2" type="ORF">EOI86_14875</name>
</gene>
<dbReference type="RefSeq" id="WP_127765950.1">
    <property type="nucleotide sequence ID" value="NZ_SADE01000002.1"/>
</dbReference>
<organism evidence="2 3">
    <name type="scientific">Hwanghaeella grinnelliae</name>
    <dbReference type="NCBI Taxonomy" id="2500179"/>
    <lineage>
        <taxon>Bacteria</taxon>
        <taxon>Pseudomonadati</taxon>
        <taxon>Pseudomonadota</taxon>
        <taxon>Alphaproteobacteria</taxon>
        <taxon>Rhodospirillales</taxon>
        <taxon>Rhodospirillaceae</taxon>
        <taxon>Hwanghaeella</taxon>
    </lineage>
</organism>
<dbReference type="PRINTS" id="PR00080">
    <property type="entry name" value="SDRFAMILY"/>
</dbReference>
<dbReference type="PROSITE" id="PS00061">
    <property type="entry name" value="ADH_SHORT"/>
    <property type="match status" value="1"/>
</dbReference>
<dbReference type="InterPro" id="IPR020904">
    <property type="entry name" value="Sc_DH/Rdtase_CS"/>
</dbReference>
<proteinExistence type="inferred from homology"/>
<dbReference type="EMBL" id="SADE01000002">
    <property type="protein sequence ID" value="RVU36474.1"/>
    <property type="molecule type" value="Genomic_DNA"/>
</dbReference>
<protein>
    <submittedName>
        <fullName evidence="2">SDR family oxidoreductase</fullName>
    </submittedName>
</protein>